<dbReference type="STRING" id="98765.A0A2R6PZI9"/>
<sequence>MSAHQIFSGAPSTITANSSALEQKKKPLCKRKRTTDAASDTDSTSHTTRTRDGPKKKKANRACFHCQKAHLTCDDCELPKTFPPPSSRAPLDTTITRPLFVLRLGLDGFDEAGMRSMGIHSRRLRGPR</sequence>
<protein>
    <recommendedName>
        <fullName evidence="4">Zn(2)-C6 fungal-type domain-containing protein</fullName>
    </recommendedName>
</protein>
<comment type="caution">
    <text evidence="2">The sequence shown here is derived from an EMBL/GenBank/DDBJ whole genome shotgun (WGS) entry which is preliminary data.</text>
</comment>
<reference evidence="2 3" key="1">
    <citation type="submission" date="2018-02" db="EMBL/GenBank/DDBJ databases">
        <title>Genome sequence of the basidiomycete white-rot fungus Phlebia centrifuga.</title>
        <authorList>
            <person name="Granchi Z."/>
            <person name="Peng M."/>
            <person name="de Vries R.P."/>
            <person name="Hilden K."/>
            <person name="Makela M.R."/>
            <person name="Grigoriev I."/>
            <person name="Riley R."/>
        </authorList>
    </citation>
    <scope>NUCLEOTIDE SEQUENCE [LARGE SCALE GENOMIC DNA]</scope>
    <source>
        <strain evidence="2 3">FBCC195</strain>
    </source>
</reference>
<organism evidence="2 3">
    <name type="scientific">Hermanssonia centrifuga</name>
    <dbReference type="NCBI Taxonomy" id="98765"/>
    <lineage>
        <taxon>Eukaryota</taxon>
        <taxon>Fungi</taxon>
        <taxon>Dikarya</taxon>
        <taxon>Basidiomycota</taxon>
        <taxon>Agaricomycotina</taxon>
        <taxon>Agaricomycetes</taxon>
        <taxon>Polyporales</taxon>
        <taxon>Meruliaceae</taxon>
        <taxon>Hermanssonia</taxon>
    </lineage>
</organism>
<dbReference type="Proteomes" id="UP000186601">
    <property type="component" value="Unassembled WGS sequence"/>
</dbReference>
<evidence type="ECO:0000313" key="3">
    <source>
        <dbReference type="Proteomes" id="UP000186601"/>
    </source>
</evidence>
<gene>
    <name evidence="2" type="ORF">PHLCEN_2v4242</name>
</gene>
<accession>A0A2R6PZI9</accession>
<dbReference type="OrthoDB" id="2757211at2759"/>
<evidence type="ECO:0000256" key="1">
    <source>
        <dbReference type="SAM" id="MobiDB-lite"/>
    </source>
</evidence>
<proteinExistence type="predicted"/>
<dbReference type="AlphaFoldDB" id="A0A2R6PZI9"/>
<feature type="compositionally biased region" description="Polar residues" evidence="1">
    <location>
        <begin position="10"/>
        <end position="21"/>
    </location>
</feature>
<name>A0A2R6PZI9_9APHY</name>
<dbReference type="EMBL" id="MLYV02000429">
    <property type="protein sequence ID" value="PSR98922.1"/>
    <property type="molecule type" value="Genomic_DNA"/>
</dbReference>
<feature type="region of interest" description="Disordered" evidence="1">
    <location>
        <begin position="1"/>
        <end position="60"/>
    </location>
</feature>
<evidence type="ECO:0000313" key="2">
    <source>
        <dbReference type="EMBL" id="PSR98922.1"/>
    </source>
</evidence>
<evidence type="ECO:0008006" key="4">
    <source>
        <dbReference type="Google" id="ProtNLM"/>
    </source>
</evidence>
<keyword evidence="3" id="KW-1185">Reference proteome</keyword>
<feature type="compositionally biased region" description="Low complexity" evidence="1">
    <location>
        <begin position="36"/>
        <end position="47"/>
    </location>
</feature>